<accession>A0A1Y4T3K0</accession>
<sequence>MIKYEENILKIEDIQAIRKAVHWSMFTENQLQQALNMTVYSIVVKDDENVIAMGRLIGDGIYYLICDVAVIPEYQKQGIGTRIIEKIIEYVQNHLQNNERCSIQLIAAKGKEAFYESLGFARIPSDLSGHGMQMFIKKK</sequence>
<dbReference type="AlphaFoldDB" id="A0A1Y4T3K0"/>
<dbReference type="Proteomes" id="UP000195305">
    <property type="component" value="Unassembled WGS sequence"/>
</dbReference>
<dbReference type="PROSITE" id="PS51186">
    <property type="entry name" value="GNAT"/>
    <property type="match status" value="1"/>
</dbReference>
<evidence type="ECO:0000313" key="3">
    <source>
        <dbReference type="Proteomes" id="UP000195305"/>
    </source>
</evidence>
<dbReference type="PANTHER" id="PTHR43233:SF1">
    <property type="entry name" value="FAMILY N-ACETYLTRANSFERASE, PUTATIVE (AFU_ORTHOLOGUE AFUA_6G03350)-RELATED"/>
    <property type="match status" value="1"/>
</dbReference>
<dbReference type="InterPro" id="IPR053144">
    <property type="entry name" value="Acetyltransferase_Butenolide"/>
</dbReference>
<dbReference type="OrthoDB" id="9775804at2"/>
<comment type="caution">
    <text evidence="2">The sequence shown here is derived from an EMBL/GenBank/DDBJ whole genome shotgun (WGS) entry which is preliminary data.</text>
</comment>
<name>A0A1Y4T3K0_9FIRM</name>
<dbReference type="Gene3D" id="3.40.630.30">
    <property type="match status" value="1"/>
</dbReference>
<dbReference type="PANTHER" id="PTHR43233">
    <property type="entry name" value="FAMILY N-ACETYLTRANSFERASE, PUTATIVE (AFU_ORTHOLOGUE AFUA_6G03350)-RELATED"/>
    <property type="match status" value="1"/>
</dbReference>
<dbReference type="EMBL" id="NFLJ01000003">
    <property type="protein sequence ID" value="OUQ36220.1"/>
    <property type="molecule type" value="Genomic_DNA"/>
</dbReference>
<evidence type="ECO:0000313" key="2">
    <source>
        <dbReference type="EMBL" id="OUQ36220.1"/>
    </source>
</evidence>
<keyword evidence="3" id="KW-1185">Reference proteome</keyword>
<dbReference type="InterPro" id="IPR000182">
    <property type="entry name" value="GNAT_dom"/>
</dbReference>
<organism evidence="2 3">
    <name type="scientific">Massilimicrobiota timonensis</name>
    <dbReference type="NCBI Taxonomy" id="1776392"/>
    <lineage>
        <taxon>Bacteria</taxon>
        <taxon>Bacillati</taxon>
        <taxon>Bacillota</taxon>
        <taxon>Erysipelotrichia</taxon>
        <taxon>Erysipelotrichales</taxon>
        <taxon>Erysipelotrichaceae</taxon>
        <taxon>Massilimicrobiota</taxon>
    </lineage>
</organism>
<dbReference type="SUPFAM" id="SSF55729">
    <property type="entry name" value="Acyl-CoA N-acyltransferases (Nat)"/>
    <property type="match status" value="1"/>
</dbReference>
<evidence type="ECO:0000259" key="1">
    <source>
        <dbReference type="PROSITE" id="PS51186"/>
    </source>
</evidence>
<dbReference type="CDD" id="cd04301">
    <property type="entry name" value="NAT_SF"/>
    <property type="match status" value="1"/>
</dbReference>
<dbReference type="RefSeq" id="WP_087357028.1">
    <property type="nucleotide sequence ID" value="NZ_NFLJ01000003.1"/>
</dbReference>
<dbReference type="GO" id="GO:0016747">
    <property type="term" value="F:acyltransferase activity, transferring groups other than amino-acyl groups"/>
    <property type="evidence" value="ECO:0007669"/>
    <property type="project" value="InterPro"/>
</dbReference>
<feature type="domain" description="N-acetyltransferase" evidence="1">
    <location>
        <begin position="2"/>
        <end position="139"/>
    </location>
</feature>
<proteinExistence type="predicted"/>
<gene>
    <name evidence="2" type="ORF">B5E75_01455</name>
</gene>
<dbReference type="InterPro" id="IPR016181">
    <property type="entry name" value="Acyl_CoA_acyltransferase"/>
</dbReference>
<protein>
    <recommendedName>
        <fullName evidence="1">N-acetyltransferase domain-containing protein</fullName>
    </recommendedName>
</protein>
<reference evidence="2 3" key="1">
    <citation type="journal article" date="2018" name="BMC Genomics">
        <title>Whole genome sequencing and function prediction of 133 gut anaerobes isolated from chicken caecum in pure cultures.</title>
        <authorList>
            <person name="Medvecky M."/>
            <person name="Cejkova D."/>
            <person name="Polansky O."/>
            <person name="Karasova D."/>
            <person name="Kubasova T."/>
            <person name="Cizek A."/>
            <person name="Rychlik I."/>
        </authorList>
    </citation>
    <scope>NUCLEOTIDE SEQUENCE [LARGE SCALE GENOMIC DNA]</scope>
    <source>
        <strain evidence="2 3">An13</strain>
    </source>
</reference>
<dbReference type="Pfam" id="PF13508">
    <property type="entry name" value="Acetyltransf_7"/>
    <property type="match status" value="1"/>
</dbReference>